<evidence type="ECO:0000256" key="5">
    <source>
        <dbReference type="ARBA" id="ARBA00023180"/>
    </source>
</evidence>
<dbReference type="PANTHER" id="PTHR42721">
    <property type="entry name" value="SUGAR HYDROLASE-RELATED"/>
    <property type="match status" value="1"/>
</dbReference>
<dbReference type="Gene3D" id="3.20.20.300">
    <property type="entry name" value="Glycoside hydrolase, family 3, N-terminal domain"/>
    <property type="match status" value="1"/>
</dbReference>
<keyword evidence="4" id="KW-0378">Hydrolase</keyword>
<dbReference type="Pfam" id="PF14310">
    <property type="entry name" value="Fn3-like"/>
    <property type="match status" value="1"/>
</dbReference>
<dbReference type="InterPro" id="IPR044993">
    <property type="entry name" value="BXL"/>
</dbReference>
<dbReference type="FunFam" id="3.40.50.1700:FF:000001">
    <property type="entry name" value="probable beta-D-xylosidase 2"/>
    <property type="match status" value="1"/>
</dbReference>
<sequence length="785" mass="83447">MGTISRHDASTTAAALLLLALTLSSSLSMAAAAASGPGFSCGPSSPARSLPFCDRSLPAARRAADLVSRMTVAEKVSQMGDEAAGVPRLGVPAYKYWSEGLHGLAFWGHGLRFDGAVKGVTSFPQVLLTAASFDEGLWFRIGQAIGREARAMYNLGQAEGLTIWSPNVNIFRDPRWGRGQETPGEDPATASKYAVAFVRGIQGSSPAGAGTAPLQASACCKHATAYDLEDWNGVQRYNFNARVTAQDLADTFNPPFRSCVVDGKATCVMCAYTGVNGVPACASSDLLTKTFRGEWGLDGYVASDCDAVAIMRDAQRYAPTPEDTVAVALKAGLDLNCGTYTQDHGMSAIRQGKMAEKDVDKALTNLFAVRMRLGHFDGDLRGSAPYGGLGAADICTPEHKNLALEAAQDGIVLLKNDGGILPLDRSAIGTAAAIGHNANDPLVLSGNYFGPACETTTPLKGLQGYLKNVRFLAGCNSAACGFAATSQAVALASSSDYVFMFMGLSQEQEKEGLDRTSLLLPGKQQSLITAVAAAAKRPVILVLLTGGPVDVTFAQSNPKIGAILWAGYPGQAGGLAIARVLFGDHNPSGRLPVTWYPEEFTKIPMTDMRMRANPATGYPGRSYRFYNGKTVYKFGYGLSYSKFLHRLVTGGKNPAPDTSLLAGLPSTLSSGDTGSYYHVDDIGADGCEQLKFPAEVEVENHGPMDGKHSVLMFLRWSNATDGRPSSQLVGFRSQHLKAGEKASVRFDVSPCEHFSRAREDGKMVIDRGSHFLMAGKDEWEISFEA</sequence>
<evidence type="ECO:0000313" key="10">
    <source>
        <dbReference type="Proteomes" id="UP001497457"/>
    </source>
</evidence>
<dbReference type="PANTHER" id="PTHR42721:SF4">
    <property type="entry name" value="OS11G0291000 PROTEIN"/>
    <property type="match status" value="1"/>
</dbReference>
<dbReference type="Gene3D" id="3.40.50.1700">
    <property type="entry name" value="Glycoside hydrolase family 3 C-terminal domain"/>
    <property type="match status" value="1"/>
</dbReference>
<dbReference type="Pfam" id="PF01915">
    <property type="entry name" value="Glyco_hydro_3_C"/>
    <property type="match status" value="1"/>
</dbReference>
<dbReference type="GO" id="GO:0004553">
    <property type="term" value="F:hydrolase activity, hydrolyzing O-glycosyl compounds"/>
    <property type="evidence" value="ECO:0007669"/>
    <property type="project" value="UniProtKB-ARBA"/>
</dbReference>
<dbReference type="FunFam" id="3.20.20.300:FF:000004">
    <property type="entry name" value="probable beta-D-xylosidase 7"/>
    <property type="match status" value="1"/>
</dbReference>
<keyword evidence="5" id="KW-0325">Glycoprotein</keyword>
<organism evidence="9 10">
    <name type="scientific">Urochloa decumbens</name>
    <dbReference type="NCBI Taxonomy" id="240449"/>
    <lineage>
        <taxon>Eukaryota</taxon>
        <taxon>Viridiplantae</taxon>
        <taxon>Streptophyta</taxon>
        <taxon>Embryophyta</taxon>
        <taxon>Tracheophyta</taxon>
        <taxon>Spermatophyta</taxon>
        <taxon>Magnoliopsida</taxon>
        <taxon>Liliopsida</taxon>
        <taxon>Poales</taxon>
        <taxon>Poaceae</taxon>
        <taxon>PACMAD clade</taxon>
        <taxon>Panicoideae</taxon>
        <taxon>Panicodae</taxon>
        <taxon>Paniceae</taxon>
        <taxon>Melinidinae</taxon>
        <taxon>Urochloa</taxon>
    </lineage>
</organism>
<feature type="chain" id="PRO_5044891219" description="Fibronectin type III-like domain-containing protein" evidence="7">
    <location>
        <begin position="33"/>
        <end position="785"/>
    </location>
</feature>
<evidence type="ECO:0000256" key="2">
    <source>
        <dbReference type="ARBA" id="ARBA00022525"/>
    </source>
</evidence>
<dbReference type="InterPro" id="IPR017853">
    <property type="entry name" value="GH"/>
</dbReference>
<gene>
    <name evidence="9" type="ORF">URODEC1_LOCUS61620</name>
</gene>
<dbReference type="InterPro" id="IPR036881">
    <property type="entry name" value="Glyco_hydro_3_C_sf"/>
</dbReference>
<dbReference type="AlphaFoldDB" id="A0ABC9B3N8"/>
<keyword evidence="10" id="KW-1185">Reference proteome</keyword>
<name>A0ABC9B3N8_9POAL</name>
<dbReference type="EMBL" id="OZ075134">
    <property type="protein sequence ID" value="CAL4993676.1"/>
    <property type="molecule type" value="Genomic_DNA"/>
</dbReference>
<proteinExistence type="predicted"/>
<keyword evidence="6" id="KW-0326">Glycosidase</keyword>
<evidence type="ECO:0000256" key="4">
    <source>
        <dbReference type="ARBA" id="ARBA00022801"/>
    </source>
</evidence>
<evidence type="ECO:0000256" key="3">
    <source>
        <dbReference type="ARBA" id="ARBA00022729"/>
    </source>
</evidence>
<dbReference type="InterPro" id="IPR013783">
    <property type="entry name" value="Ig-like_fold"/>
</dbReference>
<evidence type="ECO:0000259" key="8">
    <source>
        <dbReference type="SMART" id="SM01217"/>
    </source>
</evidence>
<evidence type="ECO:0000256" key="1">
    <source>
        <dbReference type="ARBA" id="ARBA00004613"/>
    </source>
</evidence>
<feature type="signal peptide" evidence="7">
    <location>
        <begin position="1"/>
        <end position="32"/>
    </location>
</feature>
<dbReference type="FunFam" id="2.60.40.10:FF:001112">
    <property type="entry name" value="probable beta-D-xylosidase 7"/>
    <property type="match status" value="1"/>
</dbReference>
<dbReference type="SUPFAM" id="SSF51445">
    <property type="entry name" value="(Trans)glycosidases"/>
    <property type="match status" value="1"/>
</dbReference>
<feature type="domain" description="Fibronectin type III-like" evidence="8">
    <location>
        <begin position="708"/>
        <end position="778"/>
    </location>
</feature>
<dbReference type="SUPFAM" id="SSF52279">
    <property type="entry name" value="Beta-D-glucan exohydrolase, C-terminal domain"/>
    <property type="match status" value="1"/>
</dbReference>
<dbReference type="GO" id="GO:0005576">
    <property type="term" value="C:extracellular region"/>
    <property type="evidence" value="ECO:0007669"/>
    <property type="project" value="UniProtKB-SubCell"/>
</dbReference>
<dbReference type="InterPro" id="IPR002772">
    <property type="entry name" value="Glyco_hydro_3_C"/>
</dbReference>
<keyword evidence="3 7" id="KW-0732">Signal</keyword>
<keyword evidence="2" id="KW-0964">Secreted</keyword>
<dbReference type="Pfam" id="PF00933">
    <property type="entry name" value="Glyco_hydro_3"/>
    <property type="match status" value="1"/>
</dbReference>
<evidence type="ECO:0000313" key="9">
    <source>
        <dbReference type="EMBL" id="CAL4993676.1"/>
    </source>
</evidence>
<comment type="subcellular location">
    <subcellularLocation>
        <location evidence="1">Secreted</location>
    </subcellularLocation>
</comment>
<dbReference type="Gene3D" id="2.60.40.10">
    <property type="entry name" value="Immunoglobulins"/>
    <property type="match status" value="1"/>
</dbReference>
<protein>
    <recommendedName>
        <fullName evidence="8">Fibronectin type III-like domain-containing protein</fullName>
    </recommendedName>
</protein>
<accession>A0ABC9B3N8</accession>
<dbReference type="InterPro" id="IPR026891">
    <property type="entry name" value="Fn3-like"/>
</dbReference>
<dbReference type="InterPro" id="IPR001764">
    <property type="entry name" value="Glyco_hydro_3_N"/>
</dbReference>
<dbReference type="Proteomes" id="UP001497457">
    <property type="component" value="Chromosome 24b"/>
</dbReference>
<evidence type="ECO:0000256" key="7">
    <source>
        <dbReference type="SAM" id="SignalP"/>
    </source>
</evidence>
<dbReference type="InterPro" id="IPR036962">
    <property type="entry name" value="Glyco_hydro_3_N_sf"/>
</dbReference>
<reference evidence="9" key="1">
    <citation type="submission" date="2024-10" db="EMBL/GenBank/DDBJ databases">
        <authorList>
            <person name="Ryan C."/>
        </authorList>
    </citation>
    <scope>NUCLEOTIDE SEQUENCE [LARGE SCALE GENOMIC DNA]</scope>
</reference>
<evidence type="ECO:0000256" key="6">
    <source>
        <dbReference type="ARBA" id="ARBA00023295"/>
    </source>
</evidence>
<dbReference type="SMART" id="SM01217">
    <property type="entry name" value="Fn3_like"/>
    <property type="match status" value="1"/>
</dbReference>